<comment type="caution">
    <text evidence="1">The sequence shown here is derived from an EMBL/GenBank/DDBJ whole genome shotgun (WGS) entry which is preliminary data.</text>
</comment>
<organism evidence="1 2">
    <name type="scientific">Candidatus Scalindua brodae</name>
    <dbReference type="NCBI Taxonomy" id="237368"/>
    <lineage>
        <taxon>Bacteria</taxon>
        <taxon>Pseudomonadati</taxon>
        <taxon>Planctomycetota</taxon>
        <taxon>Candidatus Brocadiia</taxon>
        <taxon>Candidatus Brocadiales</taxon>
        <taxon>Candidatus Scalinduaceae</taxon>
        <taxon>Candidatus Scalindua</taxon>
    </lineage>
</organism>
<evidence type="ECO:0000313" key="1">
    <source>
        <dbReference type="EMBL" id="KHE91627.1"/>
    </source>
</evidence>
<name>A0A0B0EET2_9BACT</name>
<reference evidence="1 2" key="1">
    <citation type="submission" date="2014-10" db="EMBL/GenBank/DDBJ databases">
        <title>Draft genome of anammox bacterium scalindua brodae, obtained using differential coverage binning of sequence data from two enrichment reactors.</title>
        <authorList>
            <person name="Speth D.R."/>
            <person name="Russ L."/>
            <person name="Kartal B."/>
            <person name="Op den Camp H.J."/>
            <person name="Dutilh B.E."/>
            <person name="Jetten M.S."/>
        </authorList>
    </citation>
    <scope>NUCLEOTIDE SEQUENCE [LARGE SCALE GENOMIC DNA]</scope>
    <source>
        <strain evidence="1">RU1</strain>
    </source>
</reference>
<gene>
    <name evidence="1" type="ORF">SCABRO_02622</name>
</gene>
<evidence type="ECO:0000313" key="2">
    <source>
        <dbReference type="Proteomes" id="UP000030652"/>
    </source>
</evidence>
<protein>
    <submittedName>
        <fullName evidence="1">Uncharacterized protein</fullName>
    </submittedName>
</protein>
<dbReference type="Proteomes" id="UP000030652">
    <property type="component" value="Unassembled WGS sequence"/>
</dbReference>
<sequence>MINTPDWNQPEERAYFHKISPDCISKLAEVVTTLRNGKVDVETAFRAYEQILRYEIDDPEFLSFAIGNINELSSYIAKGKTDIRVQRNDVDELWFDVDNV</sequence>
<dbReference type="EMBL" id="JRYO01000188">
    <property type="protein sequence ID" value="KHE91627.1"/>
    <property type="molecule type" value="Genomic_DNA"/>
</dbReference>
<accession>A0A0B0EET2</accession>
<dbReference type="AlphaFoldDB" id="A0A0B0EET2"/>
<proteinExistence type="predicted"/>